<dbReference type="AlphaFoldDB" id="A0A6P5WF65"/>
<evidence type="ECO:0000313" key="3">
    <source>
        <dbReference type="RefSeq" id="XP_022588839.2"/>
    </source>
</evidence>
<feature type="region of interest" description="Disordered" evidence="1">
    <location>
        <begin position="245"/>
        <end position="291"/>
    </location>
</feature>
<dbReference type="GeneID" id="34618401"/>
<dbReference type="Proteomes" id="UP000515125">
    <property type="component" value="Unplaced"/>
</dbReference>
<proteinExistence type="predicted"/>
<feature type="region of interest" description="Disordered" evidence="1">
    <location>
        <begin position="42"/>
        <end position="147"/>
    </location>
</feature>
<gene>
    <name evidence="3" type="primary">LOC34618401</name>
</gene>
<name>A0A6P5WF65_9EIME</name>
<accession>A0A6P5WF65</accession>
<protein>
    <submittedName>
        <fullName evidence="3">Uncharacterized abhydrolase domain-containing protein DDB_G0269086</fullName>
    </submittedName>
</protein>
<evidence type="ECO:0000256" key="1">
    <source>
        <dbReference type="SAM" id="MobiDB-lite"/>
    </source>
</evidence>
<reference evidence="3" key="1">
    <citation type="submission" date="2025-08" db="UniProtKB">
        <authorList>
            <consortium name="RefSeq"/>
        </authorList>
    </citation>
    <scope>IDENTIFICATION</scope>
</reference>
<sequence>MSLPARPYSLPGQAVFAAALFAAAEMLPAVLCAIPLQQEEERHPADSGLHSFSSVGDPGLRTDNRGARKRADTKDDKEDHETRKRRPHSSLRYRTASRTAAAARDRSTASPSLRRRPEAAPATTSALSRVGRSATTAERAGEEGGASEEFKEKNLFLADVAAEAPDVPLLELLNKIEGGKQDSVAAAVGRGSLRAYASLKPLMDVAAQRQHQLQQEQLFKTSQMRKERLERIQEAQRQRAAAALRQQQKLALQRERHRQAQKERQSRAAEARKEAARKFEPQRAQGEREWGARWATLRQESNQRASTYRERQNPVMELQHFEREETRESAQRPLQGWGLDFSEEDTASEQKERELPVPTVLQSDVLTQGQQLLQHEWKMQQRRAASAAHFATAQFCIHQ</sequence>
<keyword evidence="2" id="KW-1185">Reference proteome</keyword>
<dbReference type="OrthoDB" id="349065at2759"/>
<evidence type="ECO:0000313" key="2">
    <source>
        <dbReference type="Proteomes" id="UP000515125"/>
    </source>
</evidence>
<feature type="compositionally biased region" description="Basic and acidic residues" evidence="1">
    <location>
        <begin position="252"/>
        <end position="291"/>
    </location>
</feature>
<dbReference type="RefSeq" id="XP_022588839.2">
    <property type="nucleotide sequence ID" value="XM_022731732.2"/>
</dbReference>
<organism evidence="2 3">
    <name type="scientific">Cyclospora cayetanensis</name>
    <dbReference type="NCBI Taxonomy" id="88456"/>
    <lineage>
        <taxon>Eukaryota</taxon>
        <taxon>Sar</taxon>
        <taxon>Alveolata</taxon>
        <taxon>Apicomplexa</taxon>
        <taxon>Conoidasida</taxon>
        <taxon>Coccidia</taxon>
        <taxon>Eucoccidiorida</taxon>
        <taxon>Eimeriorina</taxon>
        <taxon>Eimeriidae</taxon>
        <taxon>Cyclospora</taxon>
    </lineage>
</organism>
<feature type="compositionally biased region" description="Basic and acidic residues" evidence="1">
    <location>
        <begin position="60"/>
        <end position="82"/>
    </location>
</feature>
<feature type="compositionally biased region" description="Low complexity" evidence="1">
    <location>
        <begin position="92"/>
        <end position="112"/>
    </location>
</feature>